<feature type="region of interest" description="Disordered" evidence="1">
    <location>
        <begin position="312"/>
        <end position="366"/>
    </location>
</feature>
<gene>
    <name evidence="3" type="ORF">AGERDE_LOCUS3998</name>
</gene>
<feature type="compositionally biased region" description="Low complexity" evidence="1">
    <location>
        <begin position="71"/>
        <end position="89"/>
    </location>
</feature>
<protein>
    <submittedName>
        <fullName evidence="3">4142_t:CDS:1</fullName>
    </submittedName>
</protein>
<dbReference type="GO" id="GO:0000164">
    <property type="term" value="C:protein phosphatase type 1 complex"/>
    <property type="evidence" value="ECO:0007669"/>
    <property type="project" value="TreeGrafter"/>
</dbReference>
<keyword evidence="4" id="KW-1185">Reference proteome</keyword>
<evidence type="ECO:0000259" key="2">
    <source>
        <dbReference type="PROSITE" id="PS51159"/>
    </source>
</evidence>
<dbReference type="Pfam" id="PF03370">
    <property type="entry name" value="CBM_21"/>
    <property type="match status" value="1"/>
</dbReference>
<dbReference type="Gene3D" id="2.60.40.2440">
    <property type="entry name" value="Carbohydrate binding type-21 domain"/>
    <property type="match status" value="1"/>
</dbReference>
<dbReference type="GO" id="GO:2001069">
    <property type="term" value="F:glycogen binding"/>
    <property type="evidence" value="ECO:0007669"/>
    <property type="project" value="TreeGrafter"/>
</dbReference>
<dbReference type="InterPro" id="IPR050782">
    <property type="entry name" value="PP1_regulatory_subunit_3"/>
</dbReference>
<name>A0A9N9EVY1_9GLOM</name>
<evidence type="ECO:0000313" key="3">
    <source>
        <dbReference type="EMBL" id="CAG8495959.1"/>
    </source>
</evidence>
<comment type="caution">
    <text evidence="3">The sequence shown here is derived from an EMBL/GenBank/DDBJ whole genome shotgun (WGS) entry which is preliminary data.</text>
</comment>
<dbReference type="PANTHER" id="PTHR12307:SF36">
    <property type="entry name" value="GLYCOGEN-BINDING SUBUNIT 76A"/>
    <property type="match status" value="1"/>
</dbReference>
<dbReference type="AlphaFoldDB" id="A0A9N9EVY1"/>
<proteinExistence type="predicted"/>
<feature type="domain" description="CBM21" evidence="2">
    <location>
        <begin position="192"/>
        <end position="309"/>
    </location>
</feature>
<evidence type="ECO:0000256" key="1">
    <source>
        <dbReference type="SAM" id="MobiDB-lite"/>
    </source>
</evidence>
<feature type="region of interest" description="Disordered" evidence="1">
    <location>
        <begin position="24"/>
        <end position="44"/>
    </location>
</feature>
<feature type="compositionally biased region" description="Polar residues" evidence="1">
    <location>
        <begin position="312"/>
        <end position="321"/>
    </location>
</feature>
<dbReference type="PANTHER" id="PTHR12307">
    <property type="entry name" value="PROTEIN PHOSPHATASE 1 REGULATORY SUBUNIT"/>
    <property type="match status" value="1"/>
</dbReference>
<feature type="region of interest" description="Disordered" evidence="1">
    <location>
        <begin position="117"/>
        <end position="136"/>
    </location>
</feature>
<dbReference type="GO" id="GO:0008157">
    <property type="term" value="F:protein phosphatase 1 binding"/>
    <property type="evidence" value="ECO:0007669"/>
    <property type="project" value="TreeGrafter"/>
</dbReference>
<dbReference type="GO" id="GO:0005979">
    <property type="term" value="P:regulation of glycogen biosynthetic process"/>
    <property type="evidence" value="ECO:0007669"/>
    <property type="project" value="TreeGrafter"/>
</dbReference>
<dbReference type="PROSITE" id="PS51159">
    <property type="entry name" value="CBM21"/>
    <property type="match status" value="1"/>
</dbReference>
<dbReference type="InterPro" id="IPR038175">
    <property type="entry name" value="CBM21_dom_sf"/>
</dbReference>
<reference evidence="3" key="1">
    <citation type="submission" date="2021-06" db="EMBL/GenBank/DDBJ databases">
        <authorList>
            <person name="Kallberg Y."/>
            <person name="Tangrot J."/>
            <person name="Rosling A."/>
        </authorList>
    </citation>
    <scope>NUCLEOTIDE SEQUENCE</scope>
    <source>
        <strain evidence="3">MT106</strain>
    </source>
</reference>
<dbReference type="InterPro" id="IPR005036">
    <property type="entry name" value="CBM21_dom"/>
</dbReference>
<feature type="region of interest" description="Disordered" evidence="1">
    <location>
        <begin position="71"/>
        <end position="109"/>
    </location>
</feature>
<dbReference type="EMBL" id="CAJVPL010000429">
    <property type="protein sequence ID" value="CAG8495959.1"/>
    <property type="molecule type" value="Genomic_DNA"/>
</dbReference>
<sequence length="496" mass="54980">MPYTPPASAPNTPTTVTTFPKLSASSYSLNNNNENSNSSSPGWPLAKITFGSSKTKPSTSTTTSLSLVFATTSPNSRPSSTPPSTVATPPLFPSKSEPVNMTSSQRRRALEEVKEILSTSPQLSVSPKRKSSPEALRRLHIRDLPPSVLPPKIDTSNLLVLRRKNGDVVKPSLKNLKSKSEPTTPTCPKYVHFDMDLEQVRFFLEAEKPQADQRKLQGRVQVQNIAFQKTVVIRYTFDFWSSVSEITASYSEDAKDRKNQNFDVFVFSIDLIDNSRNPIDGQTMYFAVRYSVNNRDYWDNNNASNYQVQFKRQMKQTPQHVSRNSKQKSSRWSSPSNSVMVSGNLDSDELARSPIPSKSIAPNASNRYDINQSLTAAMTKPQASAYNPRPIVSSSTQHINHHVLPYSLAYNNDSFNAIFGNCVDGQPCTLDTMSSDTTKQVNNGKNMEGSRPIAIPTAASKPVLGSSSYYDLVDRYCFYQGSPHNTAYASSPPVMI</sequence>
<feature type="compositionally biased region" description="Low complexity" evidence="1">
    <location>
        <begin position="24"/>
        <end position="40"/>
    </location>
</feature>
<dbReference type="OrthoDB" id="1881at2759"/>
<organism evidence="3 4">
    <name type="scientific">Ambispora gerdemannii</name>
    <dbReference type="NCBI Taxonomy" id="144530"/>
    <lineage>
        <taxon>Eukaryota</taxon>
        <taxon>Fungi</taxon>
        <taxon>Fungi incertae sedis</taxon>
        <taxon>Mucoromycota</taxon>
        <taxon>Glomeromycotina</taxon>
        <taxon>Glomeromycetes</taxon>
        <taxon>Archaeosporales</taxon>
        <taxon>Ambisporaceae</taxon>
        <taxon>Ambispora</taxon>
    </lineage>
</organism>
<accession>A0A9N9EVY1</accession>
<dbReference type="Proteomes" id="UP000789831">
    <property type="component" value="Unassembled WGS sequence"/>
</dbReference>
<evidence type="ECO:0000313" key="4">
    <source>
        <dbReference type="Proteomes" id="UP000789831"/>
    </source>
</evidence>
<feature type="compositionally biased region" description="Low complexity" evidence="1">
    <location>
        <begin position="330"/>
        <end position="342"/>
    </location>
</feature>